<evidence type="ECO:0000313" key="3">
    <source>
        <dbReference type="EMBL" id="WEJ61865.1"/>
    </source>
</evidence>
<evidence type="ECO:0000313" key="4">
    <source>
        <dbReference type="Proteomes" id="UP001222275"/>
    </source>
</evidence>
<dbReference type="EMBL" id="CP102381">
    <property type="protein sequence ID" value="WEJ61865.1"/>
    <property type="molecule type" value="Genomic_DNA"/>
</dbReference>
<name>A0ABY8C7C9_9GAMM</name>
<dbReference type="RefSeq" id="WP_275594125.1">
    <property type="nucleotide sequence ID" value="NZ_CP102381.1"/>
</dbReference>
<evidence type="ECO:0000256" key="2">
    <source>
        <dbReference type="ARBA" id="ARBA00023002"/>
    </source>
</evidence>
<gene>
    <name evidence="3" type="ORF">NR989_07535</name>
</gene>
<dbReference type="PRINTS" id="PR00081">
    <property type="entry name" value="GDHRDH"/>
</dbReference>
<proteinExistence type="inferred from homology"/>
<dbReference type="Pfam" id="PF00106">
    <property type="entry name" value="adh_short"/>
    <property type="match status" value="1"/>
</dbReference>
<sequence>MTENNKTQKRIWLVGGSEGIGLALVMQLLEENYQLVVSSRNAQQSPELMTLQDENPNNLSLLDCDVTKKNSLAETSYQAWSVYDGLDIWIYNAGIYHPMKLQDWNIDAFDTMNQVNYLGAVYLMNHLLPLFTAVKTANTTNQPQWLWNISLASDFGLPYGGGYSAPKAALQNLAESLQPELSKTGIELKVVNHGFVKTRLTAKNDFEMLGLMEAEDAAQKIKQALIHNRFETRFPFNLALVLGTIKRLPKSWALAITKRMLKDG</sequence>
<dbReference type="InterPro" id="IPR002347">
    <property type="entry name" value="SDR_fam"/>
</dbReference>
<dbReference type="SUPFAM" id="SSF51735">
    <property type="entry name" value="NAD(P)-binding Rossmann-fold domains"/>
    <property type="match status" value="1"/>
</dbReference>
<evidence type="ECO:0000256" key="1">
    <source>
        <dbReference type="ARBA" id="ARBA00006484"/>
    </source>
</evidence>
<dbReference type="Gene3D" id="3.40.50.720">
    <property type="entry name" value="NAD(P)-binding Rossmann-like Domain"/>
    <property type="match status" value="1"/>
</dbReference>
<protein>
    <submittedName>
        <fullName evidence="3">SDR family NAD(P)-dependent oxidoreductase</fullName>
    </submittedName>
</protein>
<dbReference type="InterPro" id="IPR036291">
    <property type="entry name" value="NAD(P)-bd_dom_sf"/>
</dbReference>
<dbReference type="PANTHER" id="PTHR44196">
    <property type="entry name" value="DEHYDROGENASE/REDUCTASE SDR FAMILY MEMBER 7B"/>
    <property type="match status" value="1"/>
</dbReference>
<keyword evidence="4" id="KW-1185">Reference proteome</keyword>
<dbReference type="PANTHER" id="PTHR44196:SF1">
    <property type="entry name" value="DEHYDROGENASE_REDUCTASE SDR FAMILY MEMBER 7B"/>
    <property type="match status" value="1"/>
</dbReference>
<accession>A0ABY8C7C9</accession>
<dbReference type="Proteomes" id="UP001222275">
    <property type="component" value="Chromosome"/>
</dbReference>
<comment type="similarity">
    <text evidence="1">Belongs to the short-chain dehydrogenases/reductases (SDR) family.</text>
</comment>
<keyword evidence="2" id="KW-0560">Oxidoreductase</keyword>
<organism evidence="3 4">
    <name type="scientific">Thiomicrorhabdus lithotrophica</name>
    <dbReference type="NCBI Taxonomy" id="2949997"/>
    <lineage>
        <taxon>Bacteria</taxon>
        <taxon>Pseudomonadati</taxon>
        <taxon>Pseudomonadota</taxon>
        <taxon>Gammaproteobacteria</taxon>
        <taxon>Thiotrichales</taxon>
        <taxon>Piscirickettsiaceae</taxon>
        <taxon>Thiomicrorhabdus</taxon>
    </lineage>
</organism>
<reference evidence="3 4" key="1">
    <citation type="submission" date="2022-06" db="EMBL/GenBank/DDBJ databases">
        <title>Thiomicrohabdus sp. nov, an obligately chemolithoautotrophic, sulfur-oxidizing bacterium isolated from beach of Guanyin Mountain. Amoy.</title>
        <authorList>
            <person name="Zhu H."/>
        </authorList>
    </citation>
    <scope>NUCLEOTIDE SEQUENCE [LARGE SCALE GENOMIC DNA]</scope>
    <source>
        <strain evidence="3 4">XGS-01</strain>
    </source>
</reference>